<dbReference type="PROSITE" id="PS50026">
    <property type="entry name" value="EGF_3"/>
    <property type="match status" value="3"/>
</dbReference>
<accession>A0A815Q9L6</accession>
<keyword evidence="3 4" id="KW-1015">Disulfide bond</keyword>
<dbReference type="PROSITE" id="PS51125">
    <property type="entry name" value="NHL"/>
    <property type="match status" value="5"/>
</dbReference>
<feature type="compositionally biased region" description="Low complexity" evidence="6">
    <location>
        <begin position="1270"/>
        <end position="1287"/>
    </location>
</feature>
<dbReference type="SMART" id="SM00181">
    <property type="entry name" value="EGF"/>
    <property type="match status" value="3"/>
</dbReference>
<protein>
    <recommendedName>
        <fullName evidence="8">EGF-like domain-containing protein</fullName>
    </recommendedName>
</protein>
<evidence type="ECO:0000256" key="6">
    <source>
        <dbReference type="SAM" id="MobiDB-lite"/>
    </source>
</evidence>
<keyword evidence="7" id="KW-1133">Transmembrane helix</keyword>
<feature type="region of interest" description="Disordered" evidence="6">
    <location>
        <begin position="1258"/>
        <end position="1287"/>
    </location>
</feature>
<keyword evidence="7" id="KW-0812">Transmembrane</keyword>
<keyword evidence="1 4" id="KW-0245">EGF-like domain</keyword>
<gene>
    <name evidence="9" type="ORF">EDS130_LOCUS40048</name>
</gene>
<feature type="domain" description="EGF-like" evidence="8">
    <location>
        <begin position="1393"/>
        <end position="1430"/>
    </location>
</feature>
<feature type="repeat" description="NHL" evidence="5">
    <location>
        <begin position="491"/>
        <end position="530"/>
    </location>
</feature>
<feature type="disulfide bond" evidence="4">
    <location>
        <begin position="1381"/>
        <end position="1390"/>
    </location>
</feature>
<dbReference type="GO" id="GO:0005509">
    <property type="term" value="F:calcium ion binding"/>
    <property type="evidence" value="ECO:0007669"/>
    <property type="project" value="InterPro"/>
</dbReference>
<keyword evidence="7" id="KW-0472">Membrane</keyword>
<feature type="disulfide bond" evidence="4">
    <location>
        <begin position="1342"/>
        <end position="1351"/>
    </location>
</feature>
<dbReference type="PROSITE" id="PS01186">
    <property type="entry name" value="EGF_2"/>
    <property type="match status" value="2"/>
</dbReference>
<feature type="repeat" description="NHL" evidence="5">
    <location>
        <begin position="787"/>
        <end position="826"/>
    </location>
</feature>
<evidence type="ECO:0000259" key="8">
    <source>
        <dbReference type="PROSITE" id="PS50026"/>
    </source>
</evidence>
<feature type="transmembrane region" description="Helical" evidence="7">
    <location>
        <begin position="1448"/>
        <end position="1467"/>
    </location>
</feature>
<dbReference type="Pfam" id="PF01436">
    <property type="entry name" value="NHL"/>
    <property type="match status" value="4"/>
</dbReference>
<evidence type="ECO:0000256" key="7">
    <source>
        <dbReference type="SAM" id="Phobius"/>
    </source>
</evidence>
<evidence type="ECO:0000256" key="4">
    <source>
        <dbReference type="PROSITE-ProRule" id="PRU00076"/>
    </source>
</evidence>
<dbReference type="PANTHER" id="PTHR24104">
    <property type="entry name" value="E3 UBIQUITIN-PROTEIN LIGASE NHLRC1-RELATED"/>
    <property type="match status" value="1"/>
</dbReference>
<dbReference type="EMBL" id="CAJNOJ010000470">
    <property type="protein sequence ID" value="CAF1459400.1"/>
    <property type="molecule type" value="Genomic_DNA"/>
</dbReference>
<dbReference type="FunFam" id="2.10.25.10:FF:000118">
    <property type="entry name" value="protein delta homolog 2"/>
    <property type="match status" value="1"/>
</dbReference>
<dbReference type="OrthoDB" id="5813299at2759"/>
<reference evidence="9" key="1">
    <citation type="submission" date="2021-02" db="EMBL/GenBank/DDBJ databases">
        <authorList>
            <person name="Nowell W R."/>
        </authorList>
    </citation>
    <scope>NUCLEOTIDE SEQUENCE</scope>
</reference>
<feature type="compositionally biased region" description="Polar residues" evidence="6">
    <location>
        <begin position="1258"/>
        <end position="1269"/>
    </location>
</feature>
<dbReference type="InterPro" id="IPR001881">
    <property type="entry name" value="EGF-like_Ca-bd_dom"/>
</dbReference>
<dbReference type="PROSITE" id="PS00022">
    <property type="entry name" value="EGF_1"/>
    <property type="match status" value="2"/>
</dbReference>
<dbReference type="PANTHER" id="PTHR24104:SF25">
    <property type="entry name" value="PROTEIN LIN-41"/>
    <property type="match status" value="1"/>
</dbReference>
<dbReference type="InterPro" id="IPR000742">
    <property type="entry name" value="EGF"/>
</dbReference>
<feature type="repeat" description="NHL" evidence="5">
    <location>
        <begin position="181"/>
        <end position="220"/>
    </location>
</feature>
<dbReference type="InterPro" id="IPR050952">
    <property type="entry name" value="TRIM-NHL_E3_ligases"/>
</dbReference>
<evidence type="ECO:0000256" key="5">
    <source>
        <dbReference type="PROSITE-ProRule" id="PRU00504"/>
    </source>
</evidence>
<name>A0A815Q9L6_ADIRI</name>
<sequence length="1508" mass="166447">MTSTVALSGTTANGKFSSEKIILWSDASYNQPRLNELSIWSPCAVIFATSATFGTELYSISITKTNSIYVLDHATGEIHVWTSDTSNSTNTIAANFTKPAAMFVTSSGDVFVDNGNITGEVDRWMAATNTSVPVMNVTSSCYGLFVDVSNSLYCSMHFEHKVVKRYLGDTDTTLILVAGNGTSGSQANKLSNPVGIFVDTNFDLYVADYGNNRIQLFASRASNAITKASSSYLNRPSSVVLDQEKKLYVVDSHHHRIVRVSDAGFQCIVGCYSSAAATSELFFPWSMAFDSHGNIYVVDRNNSRIEKFLLLNKTTGKIFNERIQLLYQIFTTYLTDISYNQPSLDGHRTWNPTMIIFADNDTVDAESYGIFVTKSNYVYSADYENHAVHVWSNTSNHSQKTIYNNLINSASIFVTLNADVFVDNGNITGQVDQWMAATNTSVPVMNVTSSCYGLFVDVSNSLYCSMHFEHKVVKRWLDGDDTLLTTVAGNGTSGSQANKLSNPVGIFVDTNLDLYVADYGNDRVQLYRFGDLTGITVAGNSSVNRTLPLDGPTCILLDGYKYLFIVDSNKNRIVRSTSSDFLCIIGCYRSSLSSNELFLPWSMAFDSYGNIFVIDRNHRRIGQYILLNNTEDISYNHPSFHTVEAWNPNAIVFASNNTLGTELYSISITKTNSIYVLDHTSGKIRVWTRDTSNSTNTIAANFTKPAAMFVTSSGDVFVDNGNITGEVDRWMAATNTSVPVMNVTSSCYGLFVDVSNSLYCSMHFEHKVVKRWLGGNDTLLTTVAGNGTSGSQANTLSNPVGIFVDTSFSLYVADYGNDRVQVFTFGNIQGRTEVSGNLLNGPSGIILDNSSYLFIVDSNNNRIIRSTHGGFQCIIGCYSSSSTTSELVFPWSMAFDSHGNIYVVDRNTSRIEKFLLLKKTTGKIFNERIQLLYQIFTTYLTDISYNQPSFCPLSTWNESVLTLANISTIRKEPSGLFVTKRDLVYVTQRDTGRIRILVNSSWSETTLSAGYHMNSSSIFVSTNNDIFVDNGDTVGQVDKWTANQNICTPAMYVNSSCYDLFVDITNSLYCSIQSQHKVVKRWLAENDTILTTVAGNGTADLKPNRLSQPAGIFVHMNLRLYVADYGNDRIQLFLFGEINGSTIAGNKSTNYTITLNGPTDVLLNEQNYLFIVDSNNHRIVRSGPNGFYCIIGCNGSGSSSNQLSYPDRMAFDRNGSIFVTDTGNSRIQKFSISTLRCNLPTSQQPVFTSTALSTQTSTFPHQGISPTNVSDSTTHISSSMTIPSTSTSSFPVSAFIPPSCTSNTIGITCNISSTPCHIMQPCQNDGSCFDNKSNSNSYDCLCLQGFNGSMCENDHRPCQPNTCFNRGECNATSNEGFKCSCESGWTGDHCERQVNYCRNATCVNGGVCRPLLGGYKCECLSGSYSGQHCEIISQTFDARLIVSKAIGYTGYVIVGSVCLFVMMLDVLKYVFGIDPARAQLERIRRRQRPNRSKRKRPAIIQRFTYVNK</sequence>
<dbReference type="SMART" id="SM00179">
    <property type="entry name" value="EGF_CA"/>
    <property type="match status" value="3"/>
</dbReference>
<dbReference type="CDD" id="cd00054">
    <property type="entry name" value="EGF_CA"/>
    <property type="match status" value="3"/>
</dbReference>
<feature type="domain" description="EGF-like" evidence="8">
    <location>
        <begin position="1312"/>
        <end position="1352"/>
    </location>
</feature>
<comment type="caution">
    <text evidence="4">Lacks conserved residue(s) required for the propagation of feature annotation.</text>
</comment>
<evidence type="ECO:0000313" key="10">
    <source>
        <dbReference type="Proteomes" id="UP000663852"/>
    </source>
</evidence>
<evidence type="ECO:0000313" key="9">
    <source>
        <dbReference type="EMBL" id="CAF1459400.1"/>
    </source>
</evidence>
<dbReference type="GO" id="GO:0008270">
    <property type="term" value="F:zinc ion binding"/>
    <property type="evidence" value="ECO:0007669"/>
    <property type="project" value="UniProtKB-KW"/>
</dbReference>
<dbReference type="SUPFAM" id="SSF101898">
    <property type="entry name" value="NHL repeat"/>
    <property type="match status" value="5"/>
</dbReference>
<keyword evidence="2" id="KW-0677">Repeat</keyword>
<dbReference type="InterPro" id="IPR001258">
    <property type="entry name" value="NHL_repeat"/>
</dbReference>
<dbReference type="Gene3D" id="2.120.10.30">
    <property type="entry name" value="TolB, C-terminal domain"/>
    <property type="match status" value="5"/>
</dbReference>
<dbReference type="Proteomes" id="UP000663852">
    <property type="component" value="Unassembled WGS sequence"/>
</dbReference>
<evidence type="ECO:0000256" key="1">
    <source>
        <dbReference type="ARBA" id="ARBA00022536"/>
    </source>
</evidence>
<dbReference type="InterPro" id="IPR011042">
    <property type="entry name" value="6-blade_b-propeller_TolB-like"/>
</dbReference>
<feature type="domain" description="EGF-like" evidence="8">
    <location>
        <begin position="1354"/>
        <end position="1391"/>
    </location>
</feature>
<proteinExistence type="predicted"/>
<dbReference type="CDD" id="cd05819">
    <property type="entry name" value="NHL"/>
    <property type="match status" value="5"/>
</dbReference>
<dbReference type="SUPFAM" id="SSF57196">
    <property type="entry name" value="EGF/Laminin"/>
    <property type="match status" value="3"/>
</dbReference>
<organism evidence="9 10">
    <name type="scientific">Adineta ricciae</name>
    <name type="common">Rotifer</name>
    <dbReference type="NCBI Taxonomy" id="249248"/>
    <lineage>
        <taxon>Eukaryota</taxon>
        <taxon>Metazoa</taxon>
        <taxon>Spiralia</taxon>
        <taxon>Gnathifera</taxon>
        <taxon>Rotifera</taxon>
        <taxon>Eurotatoria</taxon>
        <taxon>Bdelloidea</taxon>
        <taxon>Adinetida</taxon>
        <taxon>Adinetidae</taxon>
        <taxon>Adineta</taxon>
    </lineage>
</organism>
<dbReference type="Pfam" id="PF00008">
    <property type="entry name" value="EGF"/>
    <property type="match status" value="1"/>
</dbReference>
<evidence type="ECO:0000256" key="2">
    <source>
        <dbReference type="ARBA" id="ARBA00022737"/>
    </source>
</evidence>
<evidence type="ECO:0000256" key="3">
    <source>
        <dbReference type="ARBA" id="ARBA00023157"/>
    </source>
</evidence>
<feature type="repeat" description="NHL" evidence="5">
    <location>
        <begin position="1197"/>
        <end position="1233"/>
    </location>
</feature>
<dbReference type="Gene3D" id="2.10.25.10">
    <property type="entry name" value="Laminin"/>
    <property type="match status" value="3"/>
</dbReference>
<comment type="caution">
    <text evidence="9">The sequence shown here is derived from an EMBL/GenBank/DDBJ whole genome shotgun (WGS) entry which is preliminary data.</text>
</comment>
<feature type="repeat" description="NHL" evidence="5">
    <location>
        <begin position="280"/>
        <end position="311"/>
    </location>
</feature>